<accession>A0A0A8ZY83</accession>
<protein>
    <submittedName>
        <fullName evidence="1">Uncharacterized protein</fullName>
    </submittedName>
</protein>
<reference evidence="1" key="2">
    <citation type="journal article" date="2015" name="Data Brief">
        <title>Shoot transcriptome of the giant reed, Arundo donax.</title>
        <authorList>
            <person name="Barrero R.A."/>
            <person name="Guerrero F.D."/>
            <person name="Moolhuijzen P."/>
            <person name="Goolsby J.A."/>
            <person name="Tidwell J."/>
            <person name="Bellgard S.E."/>
            <person name="Bellgard M.I."/>
        </authorList>
    </citation>
    <scope>NUCLEOTIDE SEQUENCE</scope>
    <source>
        <tissue evidence="1">Shoot tissue taken approximately 20 cm above the soil surface</tissue>
    </source>
</reference>
<proteinExistence type="predicted"/>
<name>A0A0A8ZY83_ARUDO</name>
<dbReference type="EMBL" id="GBRH01256185">
    <property type="protein sequence ID" value="JAD41710.1"/>
    <property type="molecule type" value="Transcribed_RNA"/>
</dbReference>
<reference evidence="1" key="1">
    <citation type="submission" date="2014-09" db="EMBL/GenBank/DDBJ databases">
        <authorList>
            <person name="Magalhaes I.L.F."/>
            <person name="Oliveira U."/>
            <person name="Santos F.R."/>
            <person name="Vidigal T.H.D.A."/>
            <person name="Brescovit A.D."/>
            <person name="Santos A.J."/>
        </authorList>
    </citation>
    <scope>NUCLEOTIDE SEQUENCE</scope>
    <source>
        <tissue evidence="1">Shoot tissue taken approximately 20 cm above the soil surface</tissue>
    </source>
</reference>
<evidence type="ECO:0000313" key="1">
    <source>
        <dbReference type="EMBL" id="JAD41710.1"/>
    </source>
</evidence>
<sequence>MDCLVVSTEIGLK</sequence>
<organism evidence="1">
    <name type="scientific">Arundo donax</name>
    <name type="common">Giant reed</name>
    <name type="synonym">Donax arundinaceus</name>
    <dbReference type="NCBI Taxonomy" id="35708"/>
    <lineage>
        <taxon>Eukaryota</taxon>
        <taxon>Viridiplantae</taxon>
        <taxon>Streptophyta</taxon>
        <taxon>Embryophyta</taxon>
        <taxon>Tracheophyta</taxon>
        <taxon>Spermatophyta</taxon>
        <taxon>Magnoliopsida</taxon>
        <taxon>Liliopsida</taxon>
        <taxon>Poales</taxon>
        <taxon>Poaceae</taxon>
        <taxon>PACMAD clade</taxon>
        <taxon>Arundinoideae</taxon>
        <taxon>Arundineae</taxon>
        <taxon>Arundo</taxon>
    </lineage>
</organism>